<proteinExistence type="predicted"/>
<evidence type="ECO:0000313" key="2">
    <source>
        <dbReference type="Proteomes" id="UP000188855"/>
    </source>
</evidence>
<reference evidence="1 2" key="1">
    <citation type="submission" date="2016-10" db="EMBL/GenBank/DDBJ databases">
        <title>Whole genome sequences of antibiotic resistant commensal Escherichia coli from healthy Australian adults.</title>
        <authorList>
            <person name="Moran R.A."/>
            <person name="Anantham S."/>
            <person name="Nigro S.J."/>
            <person name="Holt K.E."/>
            <person name="Hall R.M."/>
        </authorList>
    </citation>
    <scope>NUCLEOTIDE SEQUENCE [LARGE SCALE GENOMIC DNA]</scope>
    <source>
        <strain evidence="1 2">2.3-R4</strain>
    </source>
</reference>
<name>A0AAX0K9P7_ECOLX</name>
<comment type="caution">
    <text evidence="1">The sequence shown here is derived from an EMBL/GenBank/DDBJ whole genome shotgun (WGS) entry which is preliminary data.</text>
</comment>
<dbReference type="Proteomes" id="UP000188855">
    <property type="component" value="Unassembled WGS sequence"/>
</dbReference>
<organism evidence="1 2">
    <name type="scientific">Escherichia coli</name>
    <dbReference type="NCBI Taxonomy" id="562"/>
    <lineage>
        <taxon>Bacteria</taxon>
        <taxon>Pseudomonadati</taxon>
        <taxon>Pseudomonadota</taxon>
        <taxon>Gammaproteobacteria</taxon>
        <taxon>Enterobacterales</taxon>
        <taxon>Enterobacteriaceae</taxon>
        <taxon>Escherichia</taxon>
    </lineage>
</organism>
<evidence type="ECO:0000313" key="1">
    <source>
        <dbReference type="EMBL" id="OOK25571.1"/>
    </source>
</evidence>
<sequence length="122" mass="14301">MEFNKTGITHFPDFRPAKHHFIGTVICNQLLTVAMRIFPFLSVTHLPVTNQPCNEKNMRMKIVFLQYRPCPEPVIKISVIECNHEALSWKHSPLIKILKFSGCYCPPVIFCEPLYLFTKYFR</sequence>
<dbReference type="AlphaFoldDB" id="A0AAX0K9P7"/>
<accession>A0AAX0K9P7</accession>
<protein>
    <submittedName>
        <fullName evidence="1">Uncharacterized protein</fullName>
    </submittedName>
</protein>
<dbReference type="EMBL" id="MPAF01000043">
    <property type="protein sequence ID" value="OOK25571.1"/>
    <property type="molecule type" value="Genomic_DNA"/>
</dbReference>
<gene>
    <name evidence="1" type="ORF">BMT91_19820</name>
</gene>